<dbReference type="CDD" id="cd01107">
    <property type="entry name" value="HTH_BmrR"/>
    <property type="match status" value="1"/>
</dbReference>
<dbReference type="GO" id="GO:0003700">
    <property type="term" value="F:DNA-binding transcription factor activity"/>
    <property type="evidence" value="ECO:0007669"/>
    <property type="project" value="InterPro"/>
</dbReference>
<dbReference type="RefSeq" id="WP_205258394.1">
    <property type="nucleotide sequence ID" value="NZ_BAAAPV010000006.1"/>
</dbReference>
<evidence type="ECO:0000256" key="1">
    <source>
        <dbReference type="ARBA" id="ARBA00023125"/>
    </source>
</evidence>
<protein>
    <submittedName>
        <fullName evidence="4">MerR family transcriptional regulator</fullName>
    </submittedName>
</protein>
<gene>
    <name evidence="4" type="ORF">JL107_17665</name>
</gene>
<dbReference type="GO" id="GO:0003677">
    <property type="term" value="F:DNA binding"/>
    <property type="evidence" value="ECO:0007669"/>
    <property type="project" value="UniProtKB-KW"/>
</dbReference>
<dbReference type="InterPro" id="IPR009061">
    <property type="entry name" value="DNA-bd_dom_put_sf"/>
</dbReference>
<evidence type="ECO:0000313" key="5">
    <source>
        <dbReference type="Proteomes" id="UP000663801"/>
    </source>
</evidence>
<dbReference type="SUPFAM" id="SSF46955">
    <property type="entry name" value="Putative DNA-binding domain"/>
    <property type="match status" value="1"/>
</dbReference>
<dbReference type="Proteomes" id="UP000663801">
    <property type="component" value="Unassembled WGS sequence"/>
</dbReference>
<feature type="domain" description="HTH merR-type" evidence="3">
    <location>
        <begin position="4"/>
        <end position="74"/>
    </location>
</feature>
<dbReference type="Gene3D" id="1.10.1660.10">
    <property type="match status" value="1"/>
</dbReference>
<dbReference type="SMART" id="SM00871">
    <property type="entry name" value="AraC_E_bind"/>
    <property type="match status" value="1"/>
</dbReference>
<accession>A0A938YRS7</accession>
<dbReference type="SMART" id="SM00422">
    <property type="entry name" value="HTH_MERR"/>
    <property type="match status" value="1"/>
</dbReference>
<proteinExistence type="predicted"/>
<dbReference type="SUPFAM" id="SSF55136">
    <property type="entry name" value="Probable bacterial effector-binding domain"/>
    <property type="match status" value="1"/>
</dbReference>
<dbReference type="Gene3D" id="3.20.80.10">
    <property type="entry name" value="Regulatory factor, effector binding domain"/>
    <property type="match status" value="1"/>
</dbReference>
<dbReference type="Pfam" id="PF13411">
    <property type="entry name" value="MerR_1"/>
    <property type="match status" value="1"/>
</dbReference>
<keyword evidence="2" id="KW-0175">Coiled coil</keyword>
<evidence type="ECO:0000259" key="3">
    <source>
        <dbReference type="PROSITE" id="PS50937"/>
    </source>
</evidence>
<dbReference type="AlphaFoldDB" id="A0A938YRS7"/>
<keyword evidence="5" id="KW-1185">Reference proteome</keyword>
<dbReference type="InterPro" id="IPR000551">
    <property type="entry name" value="MerR-type_HTH_dom"/>
</dbReference>
<dbReference type="InterPro" id="IPR029442">
    <property type="entry name" value="GyrI-like"/>
</dbReference>
<reference evidence="4" key="1">
    <citation type="submission" date="2021-01" db="EMBL/GenBank/DDBJ databases">
        <title>KCTC 19127 draft genome.</title>
        <authorList>
            <person name="An D."/>
        </authorList>
    </citation>
    <scope>NUCLEOTIDE SEQUENCE</scope>
    <source>
        <strain evidence="4">KCTC 19127</strain>
    </source>
</reference>
<name>A0A938YRS7_9ACTN</name>
<evidence type="ECO:0000256" key="2">
    <source>
        <dbReference type="SAM" id="Coils"/>
    </source>
</evidence>
<sequence length="274" mass="29239">MAPRMTIGEFSRATRLSAKALRLYHRAGLLVPASVDPVTSYRYYDVAQIADAQVVRHLRSLSVPVETIARILDAPDVSTRNDLLAAHLVRLEDELDRARTAVDSLRGLLTPVSPRLAVSHRSVPATPALVIRETIGLLDLGEWFTGALAELGRVASAGQRTTGPPGGLWADALFLHERGEAAVFLPVAPTDEGESIQGRVRREILPAADLVVAVHRGPDSTMADTYAALGAHVARHEIAAAGPIRETYLQQAGAGSADVVTEIGWPVLPAASRP</sequence>
<keyword evidence="1" id="KW-0238">DNA-binding</keyword>
<evidence type="ECO:0000313" key="4">
    <source>
        <dbReference type="EMBL" id="MBM9478279.1"/>
    </source>
</evidence>
<feature type="coiled-coil region" evidence="2">
    <location>
        <begin position="81"/>
        <end position="108"/>
    </location>
</feature>
<dbReference type="InterPro" id="IPR010499">
    <property type="entry name" value="AraC_E-bd"/>
</dbReference>
<dbReference type="Pfam" id="PF06445">
    <property type="entry name" value="GyrI-like"/>
    <property type="match status" value="1"/>
</dbReference>
<dbReference type="PROSITE" id="PS50937">
    <property type="entry name" value="HTH_MERR_2"/>
    <property type="match status" value="1"/>
</dbReference>
<organism evidence="4 5">
    <name type="scientific">Nakamurella flavida</name>
    <dbReference type="NCBI Taxonomy" id="363630"/>
    <lineage>
        <taxon>Bacteria</taxon>
        <taxon>Bacillati</taxon>
        <taxon>Actinomycetota</taxon>
        <taxon>Actinomycetes</taxon>
        <taxon>Nakamurellales</taxon>
        <taxon>Nakamurellaceae</taxon>
        <taxon>Nakamurella</taxon>
    </lineage>
</organism>
<dbReference type="InterPro" id="IPR047057">
    <property type="entry name" value="MerR_fam"/>
</dbReference>
<comment type="caution">
    <text evidence="4">The sequence shown here is derived from an EMBL/GenBank/DDBJ whole genome shotgun (WGS) entry which is preliminary data.</text>
</comment>
<dbReference type="PANTHER" id="PTHR30204">
    <property type="entry name" value="REDOX-CYCLING DRUG-SENSING TRANSCRIPTIONAL ACTIVATOR SOXR"/>
    <property type="match status" value="1"/>
</dbReference>
<dbReference type="PANTHER" id="PTHR30204:SF97">
    <property type="entry name" value="MERR FAMILY REGULATORY PROTEIN"/>
    <property type="match status" value="1"/>
</dbReference>
<dbReference type="EMBL" id="JAERWL010000016">
    <property type="protein sequence ID" value="MBM9478279.1"/>
    <property type="molecule type" value="Genomic_DNA"/>
</dbReference>
<dbReference type="InterPro" id="IPR011256">
    <property type="entry name" value="Reg_factor_effector_dom_sf"/>
</dbReference>